<feature type="transmembrane region" description="Helical" evidence="4">
    <location>
        <begin position="241"/>
        <end position="268"/>
    </location>
</feature>
<dbReference type="Pfam" id="PF00535">
    <property type="entry name" value="Glycos_transf_2"/>
    <property type="match status" value="1"/>
</dbReference>
<keyword evidence="3" id="KW-0808">Transferase</keyword>
<dbReference type="PANTHER" id="PTHR43630">
    <property type="entry name" value="POLY-BETA-1,6-N-ACETYL-D-GLUCOSAMINE SYNTHASE"/>
    <property type="match status" value="1"/>
</dbReference>
<dbReference type="EMBL" id="BNJK01000001">
    <property type="protein sequence ID" value="GHO95824.1"/>
    <property type="molecule type" value="Genomic_DNA"/>
</dbReference>
<sequence>MEKMLDVTVIIPAYNEAGSIADTIKSLQEQTYAPKEIVVVDDSSMDTTGDVARSYNVKVLRPPKNTGSKAGAQNFALAYCSTTYTMAIDADTCLALDSIENLFSAFSDSQVAAACGFVVPRYKKTLWERARYIEYLIAFTFYKPIQDYFTKPLISSGCFSMYNTHILKEMGGWSVRTLAEDMDLTWSLYEKGYRVRFISSAVCYPIDPHNYTFMSKQLKRWSHGFVQNLKLHWKNILQISFLNFIIAVATWDAIIASLVFLFVLPLLSLILHNVYLLLGYIVDAPVIFVPVVYAGILRKELKHALLSFPTYFLLRIFSAFFILEAFWTEIVMRETLNVYEKGH</sequence>
<dbReference type="InterPro" id="IPR029044">
    <property type="entry name" value="Nucleotide-diphossugar_trans"/>
</dbReference>
<keyword evidence="4" id="KW-0812">Transmembrane</keyword>
<evidence type="ECO:0000256" key="4">
    <source>
        <dbReference type="SAM" id="Phobius"/>
    </source>
</evidence>
<comment type="similarity">
    <text evidence="1">Belongs to the glycosyltransferase 2 family.</text>
</comment>
<dbReference type="PANTHER" id="PTHR43630:SF1">
    <property type="entry name" value="POLY-BETA-1,6-N-ACETYL-D-GLUCOSAMINE SYNTHASE"/>
    <property type="match status" value="1"/>
</dbReference>
<keyword evidence="4" id="KW-0472">Membrane</keyword>
<proteinExistence type="inferred from homology"/>
<dbReference type="AlphaFoldDB" id="A0A8J3IQ19"/>
<dbReference type="Proteomes" id="UP000597444">
    <property type="component" value="Unassembled WGS sequence"/>
</dbReference>
<dbReference type="CDD" id="cd06423">
    <property type="entry name" value="CESA_like"/>
    <property type="match status" value="1"/>
</dbReference>
<comment type="caution">
    <text evidence="6">The sequence shown here is derived from an EMBL/GenBank/DDBJ whole genome shotgun (WGS) entry which is preliminary data.</text>
</comment>
<evidence type="ECO:0000313" key="6">
    <source>
        <dbReference type="EMBL" id="GHO95824.1"/>
    </source>
</evidence>
<reference evidence="6" key="1">
    <citation type="submission" date="2020-10" db="EMBL/GenBank/DDBJ databases">
        <title>Taxonomic study of unclassified bacteria belonging to the class Ktedonobacteria.</title>
        <authorList>
            <person name="Yabe S."/>
            <person name="Wang C.M."/>
            <person name="Zheng Y."/>
            <person name="Sakai Y."/>
            <person name="Cavaletti L."/>
            <person name="Monciardini P."/>
            <person name="Donadio S."/>
        </authorList>
    </citation>
    <scope>NUCLEOTIDE SEQUENCE</scope>
    <source>
        <strain evidence="6">ID150040</strain>
    </source>
</reference>
<feature type="transmembrane region" description="Helical" evidence="4">
    <location>
        <begin position="308"/>
        <end position="327"/>
    </location>
</feature>
<feature type="transmembrane region" description="Helical" evidence="4">
    <location>
        <begin position="274"/>
        <end position="296"/>
    </location>
</feature>
<evidence type="ECO:0000313" key="7">
    <source>
        <dbReference type="Proteomes" id="UP000597444"/>
    </source>
</evidence>
<name>A0A8J3IQ19_9CHLR</name>
<keyword evidence="2" id="KW-0328">Glycosyltransferase</keyword>
<protein>
    <recommendedName>
        <fullName evidence="5">Glycosyltransferase 2-like domain-containing protein</fullName>
    </recommendedName>
</protein>
<dbReference type="SUPFAM" id="SSF53448">
    <property type="entry name" value="Nucleotide-diphospho-sugar transferases"/>
    <property type="match status" value="1"/>
</dbReference>
<feature type="domain" description="Glycosyltransferase 2-like" evidence="5">
    <location>
        <begin position="8"/>
        <end position="170"/>
    </location>
</feature>
<keyword evidence="7" id="KW-1185">Reference proteome</keyword>
<keyword evidence="4" id="KW-1133">Transmembrane helix</keyword>
<dbReference type="GO" id="GO:0016757">
    <property type="term" value="F:glycosyltransferase activity"/>
    <property type="evidence" value="ECO:0007669"/>
    <property type="project" value="UniProtKB-KW"/>
</dbReference>
<accession>A0A8J3IQ19</accession>
<dbReference type="Gene3D" id="3.90.550.10">
    <property type="entry name" value="Spore Coat Polysaccharide Biosynthesis Protein SpsA, Chain A"/>
    <property type="match status" value="1"/>
</dbReference>
<evidence type="ECO:0000256" key="1">
    <source>
        <dbReference type="ARBA" id="ARBA00006739"/>
    </source>
</evidence>
<evidence type="ECO:0000256" key="3">
    <source>
        <dbReference type="ARBA" id="ARBA00022679"/>
    </source>
</evidence>
<dbReference type="InterPro" id="IPR001173">
    <property type="entry name" value="Glyco_trans_2-like"/>
</dbReference>
<evidence type="ECO:0000259" key="5">
    <source>
        <dbReference type="Pfam" id="PF00535"/>
    </source>
</evidence>
<gene>
    <name evidence="6" type="ORF">KSF_058720</name>
</gene>
<evidence type="ECO:0000256" key="2">
    <source>
        <dbReference type="ARBA" id="ARBA00022676"/>
    </source>
</evidence>
<organism evidence="6 7">
    <name type="scientific">Reticulibacter mediterranei</name>
    <dbReference type="NCBI Taxonomy" id="2778369"/>
    <lineage>
        <taxon>Bacteria</taxon>
        <taxon>Bacillati</taxon>
        <taxon>Chloroflexota</taxon>
        <taxon>Ktedonobacteria</taxon>
        <taxon>Ktedonobacterales</taxon>
        <taxon>Reticulibacteraceae</taxon>
        <taxon>Reticulibacter</taxon>
    </lineage>
</organism>